<dbReference type="AlphaFoldDB" id="A0A150T0Y8"/>
<evidence type="ECO:0000313" key="2">
    <source>
        <dbReference type="Proteomes" id="UP000075515"/>
    </source>
</evidence>
<sequence length="308" mass="32178">MNNDGMRVLDSDGRASILVRIFAGLAWLPGVLAGCGAADDGVVEGEAAGAGGESDVASEALVPVPAGYSEVALSAPSSGVRVFKRNDADEWVTIVDLRQATARNITGAVSGGDPDYLLVQRNSYTAYWTDARSHETSTRKLRVVVSGTFGAFTYPTGIAFGLKKDGSHISYGYAAPGGPAPESFNVKLFTFNNPMSRAWIGAYDRSSFGSPDVVGALDVAADKNKYASIQRTMVGVRDDNGDGDLETILVLSTRRATQAVAASRLSAFGAHEMAMLDGSGSTSLIVDGATRIAADRPVPHAIAFYSGK</sequence>
<comment type="caution">
    <text evidence="1">The sequence shown here is derived from an EMBL/GenBank/DDBJ whole genome shotgun (WGS) entry which is preliminary data.</text>
</comment>
<organism evidence="1 2">
    <name type="scientific">Sorangium cellulosum</name>
    <name type="common">Polyangium cellulosum</name>
    <dbReference type="NCBI Taxonomy" id="56"/>
    <lineage>
        <taxon>Bacteria</taxon>
        <taxon>Pseudomonadati</taxon>
        <taxon>Myxococcota</taxon>
        <taxon>Polyangia</taxon>
        <taxon>Polyangiales</taxon>
        <taxon>Polyangiaceae</taxon>
        <taxon>Sorangium</taxon>
    </lineage>
</organism>
<reference evidence="1 2" key="1">
    <citation type="submission" date="2014-02" db="EMBL/GenBank/DDBJ databases">
        <title>The small core and large imbalanced accessory genome model reveals a collaborative survival strategy of Sorangium cellulosum strains in nature.</title>
        <authorList>
            <person name="Han K."/>
            <person name="Peng R."/>
            <person name="Blom J."/>
            <person name="Li Y.-Z."/>
        </authorList>
    </citation>
    <scope>NUCLEOTIDE SEQUENCE [LARGE SCALE GENOMIC DNA]</scope>
    <source>
        <strain evidence="1 2">So0149</strain>
    </source>
</reference>
<protein>
    <recommendedName>
        <fullName evidence="3">Phosphodiester glycosidase domain-containing protein</fullName>
    </recommendedName>
</protein>
<proteinExistence type="predicted"/>
<name>A0A150T0Y8_SORCE</name>
<evidence type="ECO:0008006" key="3">
    <source>
        <dbReference type="Google" id="ProtNLM"/>
    </source>
</evidence>
<dbReference type="EMBL" id="JEMC01002758">
    <property type="protein sequence ID" value="KYF85311.1"/>
    <property type="molecule type" value="Genomic_DNA"/>
</dbReference>
<gene>
    <name evidence="1" type="ORF">BE18_45165</name>
</gene>
<dbReference type="Proteomes" id="UP000075515">
    <property type="component" value="Unassembled WGS sequence"/>
</dbReference>
<evidence type="ECO:0000313" key="1">
    <source>
        <dbReference type="EMBL" id="KYF85311.1"/>
    </source>
</evidence>
<accession>A0A150T0Y8</accession>
<dbReference type="PROSITE" id="PS51257">
    <property type="entry name" value="PROKAR_LIPOPROTEIN"/>
    <property type="match status" value="1"/>
</dbReference>